<evidence type="ECO:0000313" key="4">
    <source>
        <dbReference type="Proteomes" id="UP000075418"/>
    </source>
</evidence>
<dbReference type="EMBL" id="LUGM01000002">
    <property type="protein sequence ID" value="KYH13998.1"/>
    <property type="molecule type" value="Genomic_DNA"/>
</dbReference>
<proteinExistence type="predicted"/>
<evidence type="ECO:0000313" key="3">
    <source>
        <dbReference type="EMBL" id="KYH13998.1"/>
    </source>
</evidence>
<keyword evidence="1" id="KW-0378">Hydrolase</keyword>
<dbReference type="Pfam" id="PF07859">
    <property type="entry name" value="Abhydrolase_3"/>
    <property type="match status" value="1"/>
</dbReference>
<dbReference type="AlphaFoldDB" id="A0A151A3J2"/>
<organism evidence="3 4">
    <name type="scientific">Staphylococcus kloosii</name>
    <dbReference type="NCBI Taxonomy" id="29384"/>
    <lineage>
        <taxon>Bacteria</taxon>
        <taxon>Bacillati</taxon>
        <taxon>Bacillota</taxon>
        <taxon>Bacilli</taxon>
        <taxon>Bacillales</taxon>
        <taxon>Staphylococcaceae</taxon>
        <taxon>Staphylococcus</taxon>
    </lineage>
</organism>
<evidence type="ECO:0000256" key="1">
    <source>
        <dbReference type="ARBA" id="ARBA00022801"/>
    </source>
</evidence>
<protein>
    <recommendedName>
        <fullName evidence="2">Alpha/beta hydrolase fold-3 domain-containing protein</fullName>
    </recommendedName>
</protein>
<dbReference type="Gene3D" id="3.40.50.1820">
    <property type="entry name" value="alpha/beta hydrolase"/>
    <property type="match status" value="1"/>
</dbReference>
<dbReference type="RefSeq" id="WP_061854222.1">
    <property type="nucleotide sequence ID" value="NZ_JAIEWX010000002.1"/>
</dbReference>
<gene>
    <name evidence="3" type="ORF">A0131_04175</name>
</gene>
<comment type="caution">
    <text evidence="3">The sequence shown here is derived from an EMBL/GenBank/DDBJ whole genome shotgun (WGS) entry which is preliminary data.</text>
</comment>
<dbReference type="InterPro" id="IPR013094">
    <property type="entry name" value="AB_hydrolase_3"/>
</dbReference>
<dbReference type="PANTHER" id="PTHR48081:SF8">
    <property type="entry name" value="ALPHA_BETA HYDROLASE FOLD-3 DOMAIN-CONTAINING PROTEIN-RELATED"/>
    <property type="match status" value="1"/>
</dbReference>
<feature type="domain" description="Alpha/beta hydrolase fold-3" evidence="2">
    <location>
        <begin position="85"/>
        <end position="291"/>
    </location>
</feature>
<dbReference type="Proteomes" id="UP000075418">
    <property type="component" value="Unassembled WGS sequence"/>
</dbReference>
<dbReference type="GO" id="GO:0016787">
    <property type="term" value="F:hydrolase activity"/>
    <property type="evidence" value="ECO:0007669"/>
    <property type="project" value="UniProtKB-KW"/>
</dbReference>
<dbReference type="InterPro" id="IPR029058">
    <property type="entry name" value="AB_hydrolase_fold"/>
</dbReference>
<accession>A0A151A3J2</accession>
<sequence length="317" mass="35311">MEKKSEHLVDTELKEHLNQFRKTPLNAETLHYLRVNQTKNKNFYTPEHLPVNMTERTIPGLTDAPDVRIIIFTPTTSSSPKPVYLSIHGGGNIMGAADLDNEENAKLAVDLDCVVVAVDYRLAPETKHPGALEDTYATLSWIYNNHETLDIDKHKIAIGGSSAGAGHAARLGLYTRDNSDINIMFQYLEMPMLDDRTCINGVSPYAGEYIWDNNNNYLGWSSLLGHEPGINDVSPYAVPARAEDLSALPPTLIIVGALDLFLDESMNFSQRLIHAGVPTELHVYPGAYHDFKSIKEARISKSMQEIKLAAMRRAFYG</sequence>
<dbReference type="InterPro" id="IPR050300">
    <property type="entry name" value="GDXG_lipolytic_enzyme"/>
</dbReference>
<evidence type="ECO:0000259" key="2">
    <source>
        <dbReference type="Pfam" id="PF07859"/>
    </source>
</evidence>
<name>A0A151A3J2_9STAP</name>
<dbReference type="PANTHER" id="PTHR48081">
    <property type="entry name" value="AB HYDROLASE SUPERFAMILY PROTEIN C4A8.06C"/>
    <property type="match status" value="1"/>
</dbReference>
<reference evidence="3 4" key="1">
    <citation type="submission" date="2016-02" db="EMBL/GenBank/DDBJ databases">
        <title>Draft genome sequence of hydrocarbon degrading Staphylococcus saprophyticus Strain CNV2, isolated from crude-oil contaminated soil from Noonmati Oil Refinery, Guwahati, Assam, India.</title>
        <authorList>
            <person name="Mukherjee A."/>
            <person name="Chettri B."/>
            <person name="Langpoklakpam J."/>
            <person name="Singh A.K."/>
            <person name="Chattopadhyay D.J."/>
        </authorList>
    </citation>
    <scope>NUCLEOTIDE SEQUENCE [LARGE SCALE GENOMIC DNA]</scope>
    <source>
        <strain evidence="3 4">CNV2</strain>
    </source>
</reference>
<dbReference type="SUPFAM" id="SSF53474">
    <property type="entry name" value="alpha/beta-Hydrolases"/>
    <property type="match status" value="1"/>
</dbReference>